<feature type="transmembrane region" description="Helical" evidence="4">
    <location>
        <begin position="370"/>
        <end position="392"/>
    </location>
</feature>
<reference evidence="5" key="1">
    <citation type="submission" date="2021-01" db="EMBL/GenBank/DDBJ databases">
        <authorList>
            <person name="Corre E."/>
            <person name="Pelletier E."/>
            <person name="Niang G."/>
            <person name="Scheremetjew M."/>
            <person name="Finn R."/>
            <person name="Kale V."/>
            <person name="Holt S."/>
            <person name="Cochrane G."/>
            <person name="Meng A."/>
            <person name="Brown T."/>
            <person name="Cohen L."/>
        </authorList>
    </citation>
    <scope>NUCLEOTIDE SEQUENCE</scope>
    <source>
        <strain evidence="5">GSBS06</strain>
    </source>
</reference>
<evidence type="ECO:0000256" key="3">
    <source>
        <dbReference type="SAM" id="MobiDB-lite"/>
    </source>
</evidence>
<dbReference type="PANTHER" id="PTHR12226">
    <property type="entry name" value="MANNOSE-P-DOLICHOL UTILIZATION DEFECT 1 LEC35 -RELATED"/>
    <property type="match status" value="1"/>
</dbReference>
<proteinExistence type="predicted"/>
<feature type="compositionally biased region" description="Acidic residues" evidence="3">
    <location>
        <begin position="70"/>
        <end position="88"/>
    </location>
</feature>
<feature type="region of interest" description="Disordered" evidence="3">
    <location>
        <begin position="1"/>
        <end position="99"/>
    </location>
</feature>
<dbReference type="EMBL" id="HBIN01020849">
    <property type="protein sequence ID" value="CAE0445962.1"/>
    <property type="molecule type" value="Transcribed_RNA"/>
</dbReference>
<feature type="compositionally biased region" description="Acidic residues" evidence="3">
    <location>
        <begin position="26"/>
        <end position="40"/>
    </location>
</feature>
<name>A0A7S3PPP5_9STRA</name>
<dbReference type="AlphaFoldDB" id="A0A7S3PPP5"/>
<sequence>MDDMFDGGDSDSEFGFDMGNVRADSAEVDDFTEVDSDDAEAQGTNINRKLDEFAVYNTRKQKNDQNDYERDVDESHDDDDDDDDDDYENNNKGNLDIDMNSTTDTLVVKRGFLREFDTDEYSVPEELEHLRGTEILRDLKQSPISWSRKKQRVQEARAIAKATVFTSKEKIWRIVIPLVVAILLHGINLLSRKRLKLLVGLFAMMASVVVKVPQIRALEQTETSKGVSRGVEYCQTLSFTISVMNGIRHHQSVLTWGDELFVFAQNIYLISLIWKLSKTKMSEVVLTLGFYLAYIVSMGMAIFTLPHEYLWPFQVLEVALLNPGYLPQIYQNNKNEHSGCLSGITQSLSVFMHLAHMYTNLADGVNIVVGIGYLISATLNIILLLQIIAYAANSEAIIERELELARMPPLQKKMLEAIATNTIETMFSGTSEML</sequence>
<feature type="transmembrane region" description="Helical" evidence="4">
    <location>
        <begin position="171"/>
        <end position="190"/>
    </location>
</feature>
<protein>
    <submittedName>
        <fullName evidence="5">Uncharacterized protein</fullName>
    </submittedName>
</protein>
<evidence type="ECO:0000256" key="1">
    <source>
        <dbReference type="ARBA" id="ARBA00022448"/>
    </source>
</evidence>
<feature type="transmembrane region" description="Helical" evidence="4">
    <location>
        <begin position="284"/>
        <end position="303"/>
    </location>
</feature>
<evidence type="ECO:0000256" key="2">
    <source>
        <dbReference type="ARBA" id="ARBA00022737"/>
    </source>
</evidence>
<keyword evidence="2" id="KW-0677">Repeat</keyword>
<dbReference type="PANTHER" id="PTHR12226:SF2">
    <property type="entry name" value="MANNOSE-P-DOLICHOL UTILIZATION DEFECT 1 PROTEIN"/>
    <property type="match status" value="1"/>
</dbReference>
<feature type="compositionally biased region" description="Acidic residues" evidence="3">
    <location>
        <begin position="1"/>
        <end position="14"/>
    </location>
</feature>
<keyword evidence="4" id="KW-0472">Membrane</keyword>
<keyword evidence="1" id="KW-0813">Transport</keyword>
<accession>A0A7S3PPP5</accession>
<evidence type="ECO:0000256" key="4">
    <source>
        <dbReference type="SAM" id="Phobius"/>
    </source>
</evidence>
<organism evidence="5">
    <name type="scientific">Aplanochytrium stocchinoi</name>
    <dbReference type="NCBI Taxonomy" id="215587"/>
    <lineage>
        <taxon>Eukaryota</taxon>
        <taxon>Sar</taxon>
        <taxon>Stramenopiles</taxon>
        <taxon>Bigyra</taxon>
        <taxon>Labyrinthulomycetes</taxon>
        <taxon>Thraustochytrida</taxon>
        <taxon>Thraustochytriidae</taxon>
        <taxon>Aplanochytrium</taxon>
    </lineage>
</organism>
<gene>
    <name evidence="5" type="ORF">ASTO00021_LOCUS15964</name>
</gene>
<keyword evidence="4" id="KW-1133">Transmembrane helix</keyword>
<keyword evidence="4" id="KW-0812">Transmembrane</keyword>
<evidence type="ECO:0000313" key="5">
    <source>
        <dbReference type="EMBL" id="CAE0445962.1"/>
    </source>
</evidence>
<dbReference type="InterPro" id="IPR016817">
    <property type="entry name" value="MannP-dilichol_defect-1"/>
</dbReference>